<evidence type="ECO:0000256" key="5">
    <source>
        <dbReference type="ARBA" id="ARBA00022970"/>
    </source>
</evidence>
<gene>
    <name evidence="8" type="ORF">UFOPK2656_00085</name>
    <name evidence="9" type="ORF">UFOPK3099_00721</name>
    <name evidence="10" type="ORF">UFOPK3651_01935</name>
    <name evidence="11" type="ORF">UFOPK3931_01616</name>
    <name evidence="7" type="ORF">UFOPK4189_01689</name>
</gene>
<evidence type="ECO:0000256" key="3">
    <source>
        <dbReference type="ARBA" id="ARBA00022741"/>
    </source>
</evidence>
<dbReference type="EMBL" id="CAEZYF010000001">
    <property type="protein sequence ID" value="CAB4701456.1"/>
    <property type="molecule type" value="Genomic_DNA"/>
</dbReference>
<accession>A0A6J6PSG7</accession>
<dbReference type="PROSITE" id="PS50893">
    <property type="entry name" value="ABC_TRANSPORTER_2"/>
    <property type="match status" value="1"/>
</dbReference>
<keyword evidence="2" id="KW-0813">Transport</keyword>
<dbReference type="InterPro" id="IPR017871">
    <property type="entry name" value="ABC_transporter-like_CS"/>
</dbReference>
<keyword evidence="4" id="KW-0067">ATP-binding</keyword>
<reference evidence="8" key="1">
    <citation type="submission" date="2020-05" db="EMBL/GenBank/DDBJ databases">
        <authorList>
            <person name="Chiriac C."/>
            <person name="Salcher M."/>
            <person name="Ghai R."/>
            <person name="Kavagutti S V."/>
        </authorList>
    </citation>
    <scope>NUCLEOTIDE SEQUENCE</scope>
</reference>
<evidence type="ECO:0000256" key="1">
    <source>
        <dbReference type="ARBA" id="ARBA00005417"/>
    </source>
</evidence>
<protein>
    <submittedName>
        <fullName evidence="8">Unannotated protein</fullName>
    </submittedName>
</protein>
<dbReference type="Pfam" id="PF00005">
    <property type="entry name" value="ABC_tran"/>
    <property type="match status" value="1"/>
</dbReference>
<keyword evidence="3" id="KW-0547">Nucleotide-binding</keyword>
<evidence type="ECO:0000313" key="7">
    <source>
        <dbReference type="EMBL" id="CAB4363919.1"/>
    </source>
</evidence>
<dbReference type="InterPro" id="IPR003593">
    <property type="entry name" value="AAA+_ATPase"/>
</dbReference>
<dbReference type="GO" id="GO:0015807">
    <property type="term" value="P:L-amino acid transport"/>
    <property type="evidence" value="ECO:0007669"/>
    <property type="project" value="TreeGrafter"/>
</dbReference>
<dbReference type="GO" id="GO:0015658">
    <property type="term" value="F:branched-chain amino acid transmembrane transporter activity"/>
    <property type="evidence" value="ECO:0007669"/>
    <property type="project" value="TreeGrafter"/>
</dbReference>
<evidence type="ECO:0000313" key="11">
    <source>
        <dbReference type="EMBL" id="CAB4993327.1"/>
    </source>
</evidence>
<organism evidence="8">
    <name type="scientific">freshwater metagenome</name>
    <dbReference type="NCBI Taxonomy" id="449393"/>
    <lineage>
        <taxon>unclassified sequences</taxon>
        <taxon>metagenomes</taxon>
        <taxon>ecological metagenomes</taxon>
    </lineage>
</organism>
<dbReference type="SUPFAM" id="SSF52540">
    <property type="entry name" value="P-loop containing nucleoside triphosphate hydrolases"/>
    <property type="match status" value="1"/>
</dbReference>
<dbReference type="InterPro" id="IPR003439">
    <property type="entry name" value="ABC_transporter-like_ATP-bd"/>
</dbReference>
<evidence type="ECO:0000313" key="8">
    <source>
        <dbReference type="EMBL" id="CAB4701456.1"/>
    </source>
</evidence>
<name>A0A6J6PSG7_9ZZZZ</name>
<dbReference type="EMBL" id="CAFBMT010000010">
    <property type="protein sequence ID" value="CAB4937889.1"/>
    <property type="molecule type" value="Genomic_DNA"/>
</dbReference>
<dbReference type="EMBL" id="CAFAAV010000039">
    <property type="protein sequence ID" value="CAB4810698.1"/>
    <property type="molecule type" value="Genomic_DNA"/>
</dbReference>
<evidence type="ECO:0000313" key="9">
    <source>
        <dbReference type="EMBL" id="CAB4810698.1"/>
    </source>
</evidence>
<sequence>MTLLSARGLTAGYGPLKVLEGIDLDVNEGEIVVMLGANGAGKTTTMRAISGVIARHGEITFGGHNIQKVGPDAIVRAGIVQVPQGRGTFPELSVEDNMRAGAYVRRDGSGAVQADIAKWFELFPRLAERRTQRAGSLSGGEQQMLAIARALMSRPRLLLCDEPSMGLAPLITQELFQIIERLNRDEGLSVLLVEQNANLAMHMASRVYLLETGRIVASGTAAEIGADDTIRKAYLGF</sequence>
<dbReference type="EMBL" id="CAFBOL010000040">
    <property type="protein sequence ID" value="CAB4993327.1"/>
    <property type="molecule type" value="Genomic_DNA"/>
</dbReference>
<dbReference type="EMBL" id="CAESGF010000008">
    <property type="protein sequence ID" value="CAB4363919.1"/>
    <property type="molecule type" value="Genomic_DNA"/>
</dbReference>
<dbReference type="AlphaFoldDB" id="A0A6J6PSG7"/>
<evidence type="ECO:0000256" key="4">
    <source>
        <dbReference type="ARBA" id="ARBA00022840"/>
    </source>
</evidence>
<comment type="similarity">
    <text evidence="1">Belongs to the ABC transporter superfamily.</text>
</comment>
<dbReference type="PROSITE" id="PS00211">
    <property type="entry name" value="ABC_TRANSPORTER_1"/>
    <property type="match status" value="1"/>
</dbReference>
<evidence type="ECO:0000256" key="2">
    <source>
        <dbReference type="ARBA" id="ARBA00022448"/>
    </source>
</evidence>
<dbReference type="PANTHER" id="PTHR43820:SF4">
    <property type="entry name" value="HIGH-AFFINITY BRANCHED-CHAIN AMINO ACID TRANSPORT ATP-BINDING PROTEIN LIVF"/>
    <property type="match status" value="1"/>
</dbReference>
<dbReference type="InterPro" id="IPR027417">
    <property type="entry name" value="P-loop_NTPase"/>
</dbReference>
<dbReference type="GO" id="GO:0005524">
    <property type="term" value="F:ATP binding"/>
    <property type="evidence" value="ECO:0007669"/>
    <property type="project" value="UniProtKB-KW"/>
</dbReference>
<proteinExistence type="inferred from homology"/>
<dbReference type="InterPro" id="IPR052156">
    <property type="entry name" value="BCAA_Transport_ATP-bd_LivF"/>
</dbReference>
<keyword evidence="5" id="KW-0029">Amino-acid transport</keyword>
<feature type="domain" description="ABC transporter" evidence="6">
    <location>
        <begin position="4"/>
        <end position="237"/>
    </location>
</feature>
<dbReference type="PANTHER" id="PTHR43820">
    <property type="entry name" value="HIGH-AFFINITY BRANCHED-CHAIN AMINO ACID TRANSPORT ATP-BINDING PROTEIN LIVF"/>
    <property type="match status" value="1"/>
</dbReference>
<evidence type="ECO:0000313" key="10">
    <source>
        <dbReference type="EMBL" id="CAB4937889.1"/>
    </source>
</evidence>
<dbReference type="SMART" id="SM00382">
    <property type="entry name" value="AAA"/>
    <property type="match status" value="1"/>
</dbReference>
<dbReference type="Gene3D" id="3.40.50.300">
    <property type="entry name" value="P-loop containing nucleotide triphosphate hydrolases"/>
    <property type="match status" value="1"/>
</dbReference>
<dbReference type="CDD" id="cd03224">
    <property type="entry name" value="ABC_TM1139_LivF_branched"/>
    <property type="match status" value="1"/>
</dbReference>
<dbReference type="GO" id="GO:0016887">
    <property type="term" value="F:ATP hydrolysis activity"/>
    <property type="evidence" value="ECO:0007669"/>
    <property type="project" value="InterPro"/>
</dbReference>
<evidence type="ECO:0000259" key="6">
    <source>
        <dbReference type="PROSITE" id="PS50893"/>
    </source>
</evidence>